<evidence type="ECO:0000313" key="1">
    <source>
        <dbReference type="EMBL" id="MBB5159700.1"/>
    </source>
</evidence>
<proteinExistence type="predicted"/>
<accession>A0A840QI16</accession>
<keyword evidence="2" id="KW-1185">Reference proteome</keyword>
<gene>
    <name evidence="1" type="ORF">BJ970_007299</name>
</gene>
<dbReference type="Proteomes" id="UP000584374">
    <property type="component" value="Unassembled WGS sequence"/>
</dbReference>
<name>A0A840QI16_9PSEU</name>
<protein>
    <submittedName>
        <fullName evidence="1">Uncharacterized protein</fullName>
    </submittedName>
</protein>
<dbReference type="EMBL" id="JACHIW010000002">
    <property type="protein sequence ID" value="MBB5159700.1"/>
    <property type="molecule type" value="Genomic_DNA"/>
</dbReference>
<reference evidence="1 2" key="1">
    <citation type="submission" date="2020-08" db="EMBL/GenBank/DDBJ databases">
        <title>Sequencing the genomes of 1000 actinobacteria strains.</title>
        <authorList>
            <person name="Klenk H.-P."/>
        </authorList>
    </citation>
    <scope>NUCLEOTIDE SEQUENCE [LARGE SCALE GENOMIC DNA]</scope>
    <source>
        <strain evidence="1 2">DSM 45584</strain>
    </source>
</reference>
<comment type="caution">
    <text evidence="1">The sequence shown here is derived from an EMBL/GenBank/DDBJ whole genome shotgun (WGS) entry which is preliminary data.</text>
</comment>
<organism evidence="1 2">
    <name type="scientific">Saccharopolyspora phatthalungensis</name>
    <dbReference type="NCBI Taxonomy" id="664693"/>
    <lineage>
        <taxon>Bacteria</taxon>
        <taxon>Bacillati</taxon>
        <taxon>Actinomycetota</taxon>
        <taxon>Actinomycetes</taxon>
        <taxon>Pseudonocardiales</taxon>
        <taxon>Pseudonocardiaceae</taxon>
        <taxon>Saccharopolyspora</taxon>
    </lineage>
</organism>
<dbReference type="RefSeq" id="WP_184732232.1">
    <property type="nucleotide sequence ID" value="NZ_JACHIW010000002.1"/>
</dbReference>
<dbReference type="AlphaFoldDB" id="A0A840QI16"/>
<sequence>MSDEQGRIFREAWIAGVNKYYPGEPKPGYIAPWEDTPDWERASATAVYRQVHDFIVATEGSTAKLTREQKGRFVALCWIGQIFRHFEDPKPAYVADWEAMPEWQRNTDSDIFERIEENVTSRTS</sequence>
<evidence type="ECO:0000313" key="2">
    <source>
        <dbReference type="Proteomes" id="UP000584374"/>
    </source>
</evidence>